<evidence type="ECO:0000313" key="2">
    <source>
        <dbReference type="EMBL" id="MBF8639279.1"/>
    </source>
</evidence>
<dbReference type="RefSeq" id="WP_010797421.1">
    <property type="nucleotide sequence ID" value="NZ_CP044086.1"/>
</dbReference>
<accession>A0A2X2CP24</accession>
<dbReference type="EMBL" id="JADMCD010000001">
    <property type="protein sequence ID" value="MBF8639279.1"/>
    <property type="molecule type" value="Genomic_DNA"/>
</dbReference>
<gene>
    <name evidence="2" type="ORF">IRZ65_01105</name>
    <name evidence="3" type="ORF">NCTC11842_03512</name>
</gene>
<dbReference type="InterPro" id="IPR036237">
    <property type="entry name" value="Xyl_isomerase-like_sf"/>
</dbReference>
<reference evidence="2 5" key="2">
    <citation type="submission" date="2020-10" db="EMBL/GenBank/DDBJ databases">
        <title>Genome sequences of Pseudomonas isolates.</title>
        <authorList>
            <person name="Wessels L."/>
            <person name="Reich F."/>
            <person name="Hammerl J."/>
        </authorList>
    </citation>
    <scope>NUCLEOTIDE SEQUENCE [LARGE SCALE GENOMIC DNA]</scope>
    <source>
        <strain evidence="2 5">20-MO00624-0</strain>
    </source>
</reference>
<keyword evidence="5" id="KW-1185">Reference proteome</keyword>
<proteinExistence type="predicted"/>
<dbReference type="AlphaFoldDB" id="A0A2X2CP24"/>
<evidence type="ECO:0000313" key="5">
    <source>
        <dbReference type="Proteomes" id="UP000626180"/>
    </source>
</evidence>
<name>A0A2X2CP24_PSELU</name>
<dbReference type="InterPro" id="IPR013022">
    <property type="entry name" value="Xyl_isomerase-like_TIM-brl"/>
</dbReference>
<dbReference type="Proteomes" id="UP000250443">
    <property type="component" value="Unassembled WGS sequence"/>
</dbReference>
<dbReference type="Pfam" id="PF01261">
    <property type="entry name" value="AP_endonuc_2"/>
    <property type="match status" value="1"/>
</dbReference>
<evidence type="ECO:0000313" key="3">
    <source>
        <dbReference type="EMBL" id="SPZ09927.1"/>
    </source>
</evidence>
<dbReference type="EMBL" id="UAUF01000013">
    <property type="protein sequence ID" value="SPZ09927.1"/>
    <property type="molecule type" value="Genomic_DNA"/>
</dbReference>
<evidence type="ECO:0000313" key="4">
    <source>
        <dbReference type="Proteomes" id="UP000250443"/>
    </source>
</evidence>
<feature type="domain" description="Xylose isomerase-like TIM barrel" evidence="1">
    <location>
        <begin position="28"/>
        <end position="222"/>
    </location>
</feature>
<evidence type="ECO:0000259" key="1">
    <source>
        <dbReference type="Pfam" id="PF01261"/>
    </source>
</evidence>
<dbReference type="Gene3D" id="3.20.20.150">
    <property type="entry name" value="Divalent-metal-dependent TIM barrel enzymes"/>
    <property type="match status" value="1"/>
</dbReference>
<protein>
    <submittedName>
        <fullName evidence="3">Epimerase</fullName>
    </submittedName>
    <submittedName>
        <fullName evidence="2">TIM barrel protein</fullName>
    </submittedName>
</protein>
<sequence length="259" mass="28960">MKPDVVVTTSAFGADAVRARGQENFLPLIAGAGASTVEIRDELFDDMRPELSALGNSIAAQGLECVYSVPIELWSQGEHQPTRELQPAMVRAARLGAHTLKISLGHFTPYCDMEALGHMLDASSVRLLIENDQTPQGGRLKALQTFFDVVQRMKLPIGMTFDVGNWHWQNEQPETAAQLLGCYVEYIHCKAVRERNGRLHAMPPEAEDLKRWARLFTHFKTGLPRAIEFPLQGDVVRETQRHVEALGRLGTTQQEMHHA</sequence>
<organism evidence="3 4">
    <name type="scientific">Pseudomonas luteola</name>
    <dbReference type="NCBI Taxonomy" id="47886"/>
    <lineage>
        <taxon>Bacteria</taxon>
        <taxon>Pseudomonadati</taxon>
        <taxon>Pseudomonadota</taxon>
        <taxon>Gammaproteobacteria</taxon>
        <taxon>Pseudomonadales</taxon>
        <taxon>Pseudomonadaceae</taxon>
        <taxon>Pseudomonas</taxon>
    </lineage>
</organism>
<dbReference type="Proteomes" id="UP000626180">
    <property type="component" value="Unassembled WGS sequence"/>
</dbReference>
<reference evidence="3 4" key="1">
    <citation type="submission" date="2018-06" db="EMBL/GenBank/DDBJ databases">
        <authorList>
            <consortium name="Pathogen Informatics"/>
            <person name="Doyle S."/>
        </authorList>
    </citation>
    <scope>NUCLEOTIDE SEQUENCE [LARGE SCALE GENOMIC DNA]</scope>
    <source>
        <strain evidence="3 4">NCTC11842</strain>
    </source>
</reference>
<dbReference type="SUPFAM" id="SSF51658">
    <property type="entry name" value="Xylose isomerase-like"/>
    <property type="match status" value="1"/>
</dbReference>